<keyword evidence="1" id="KW-0812">Transmembrane</keyword>
<reference evidence="2" key="1">
    <citation type="journal article" date="2020" name="Nature">
        <title>Giant virus diversity and host interactions through global metagenomics.</title>
        <authorList>
            <person name="Schulz F."/>
            <person name="Roux S."/>
            <person name="Paez-Espino D."/>
            <person name="Jungbluth S."/>
            <person name="Walsh D.A."/>
            <person name="Denef V.J."/>
            <person name="McMahon K.D."/>
            <person name="Konstantinidis K.T."/>
            <person name="Eloe-Fadrosh E.A."/>
            <person name="Kyrpides N.C."/>
            <person name="Woyke T."/>
        </authorList>
    </citation>
    <scope>NUCLEOTIDE SEQUENCE</scope>
    <source>
        <strain evidence="2">GVMAG-M-3300023184-89</strain>
    </source>
</reference>
<dbReference type="AlphaFoldDB" id="A0A6C0IJE7"/>
<keyword evidence="1" id="KW-0472">Membrane</keyword>
<keyword evidence="1" id="KW-1133">Transmembrane helix</keyword>
<evidence type="ECO:0000313" key="2">
    <source>
        <dbReference type="EMBL" id="QHT92615.1"/>
    </source>
</evidence>
<organism evidence="2">
    <name type="scientific">viral metagenome</name>
    <dbReference type="NCBI Taxonomy" id="1070528"/>
    <lineage>
        <taxon>unclassified sequences</taxon>
        <taxon>metagenomes</taxon>
        <taxon>organismal metagenomes</taxon>
    </lineage>
</organism>
<accession>A0A6C0IJE7</accession>
<dbReference type="EMBL" id="MN740193">
    <property type="protein sequence ID" value="QHT92615.1"/>
    <property type="molecule type" value="Genomic_DNA"/>
</dbReference>
<name>A0A6C0IJE7_9ZZZZ</name>
<feature type="transmembrane region" description="Helical" evidence="1">
    <location>
        <begin position="15"/>
        <end position="36"/>
    </location>
</feature>
<proteinExistence type="predicted"/>
<feature type="transmembrane region" description="Helical" evidence="1">
    <location>
        <begin position="56"/>
        <end position="78"/>
    </location>
</feature>
<sequence>MGVYICSQKEKKTGLIVGSVLIASGLAVVAASTVLIVQSNKKSDTTPDALVPSNPYGGLIFAGGLTSYVGLVLVPLYATSKRE</sequence>
<evidence type="ECO:0000256" key="1">
    <source>
        <dbReference type="SAM" id="Phobius"/>
    </source>
</evidence>
<protein>
    <submittedName>
        <fullName evidence="2">Uncharacterized protein</fullName>
    </submittedName>
</protein>